<dbReference type="PANTHER" id="PTHR35373:SF4">
    <property type="entry name" value="PEPTIDASE_M16_M DOMAIN-CONTAINING PROTEIN"/>
    <property type="match status" value="1"/>
</dbReference>
<dbReference type="AlphaFoldDB" id="A0A9K3GEF1"/>
<reference evidence="1 2" key="1">
    <citation type="journal article" date="2018" name="PLoS ONE">
        <title>The draft genome of Kipferlia bialata reveals reductive genome evolution in fornicate parasites.</title>
        <authorList>
            <person name="Tanifuji G."/>
            <person name="Takabayashi S."/>
            <person name="Kume K."/>
            <person name="Takagi M."/>
            <person name="Nakayama T."/>
            <person name="Kamikawa R."/>
            <person name="Inagaki Y."/>
            <person name="Hashimoto T."/>
        </authorList>
    </citation>
    <scope>NUCLEOTIDE SEQUENCE [LARGE SCALE GENOMIC DNA]</scope>
    <source>
        <strain evidence="1">NY0173</strain>
    </source>
</reference>
<dbReference type="Proteomes" id="UP000265618">
    <property type="component" value="Unassembled WGS sequence"/>
</dbReference>
<name>A0A9K3GEF1_9EUKA</name>
<sequence length="128" mass="14673">VDKYVTLFRDRLEVHKYYFPLFTKRVIPLSEIRRIQDATRVSVFLTKSWGMMVDWTVYWACGMRSKAGRNGVGKVIAWTSKGYFPGFNVVNASAFLRQCQALELTVFESDSMPCSNDLQGKNGKTNTE</sequence>
<protein>
    <submittedName>
        <fullName evidence="1">Uncharacterized protein</fullName>
    </submittedName>
</protein>
<gene>
    <name evidence="1" type="ORF">KIPB_000037</name>
</gene>
<dbReference type="PANTHER" id="PTHR35373">
    <property type="entry name" value="PROTEIN CBG16894"/>
    <property type="match status" value="1"/>
</dbReference>
<evidence type="ECO:0000313" key="1">
    <source>
        <dbReference type="EMBL" id="GIQ79395.1"/>
    </source>
</evidence>
<organism evidence="1 2">
    <name type="scientific">Kipferlia bialata</name>
    <dbReference type="NCBI Taxonomy" id="797122"/>
    <lineage>
        <taxon>Eukaryota</taxon>
        <taxon>Metamonada</taxon>
        <taxon>Carpediemonas-like organisms</taxon>
        <taxon>Kipferlia</taxon>
    </lineage>
</organism>
<proteinExistence type="predicted"/>
<keyword evidence="2" id="KW-1185">Reference proteome</keyword>
<comment type="caution">
    <text evidence="1">The sequence shown here is derived from an EMBL/GenBank/DDBJ whole genome shotgun (WGS) entry which is preliminary data.</text>
</comment>
<dbReference type="EMBL" id="BDIP01000002">
    <property type="protein sequence ID" value="GIQ79395.1"/>
    <property type="molecule type" value="Genomic_DNA"/>
</dbReference>
<accession>A0A9K3GEF1</accession>
<feature type="non-terminal residue" evidence="1">
    <location>
        <position position="1"/>
    </location>
</feature>
<evidence type="ECO:0000313" key="2">
    <source>
        <dbReference type="Proteomes" id="UP000265618"/>
    </source>
</evidence>